<dbReference type="RefSeq" id="XP_006813472.1">
    <property type="nucleotide sequence ID" value="XM_006813409.1"/>
</dbReference>
<evidence type="ECO:0000313" key="2">
    <source>
        <dbReference type="Proteomes" id="UP000694865"/>
    </source>
</evidence>
<accession>A0ABM0M0D1</accession>
<dbReference type="PANTHER" id="PTHR47331">
    <property type="entry name" value="PHD-TYPE DOMAIN-CONTAINING PROTEIN"/>
    <property type="match status" value="1"/>
</dbReference>
<dbReference type="InterPro" id="IPR043502">
    <property type="entry name" value="DNA/RNA_pol_sf"/>
</dbReference>
<dbReference type="InterPro" id="IPR005312">
    <property type="entry name" value="DUF1759"/>
</dbReference>
<name>A0ABM0M0D1_SACKO</name>
<evidence type="ECO:0000256" key="1">
    <source>
        <dbReference type="SAM" id="MobiDB-lite"/>
    </source>
</evidence>
<dbReference type="InterPro" id="IPR043128">
    <property type="entry name" value="Rev_trsase/Diguanyl_cyclase"/>
</dbReference>
<feature type="compositionally biased region" description="Low complexity" evidence="1">
    <location>
        <begin position="461"/>
        <end position="476"/>
    </location>
</feature>
<sequence>MPDPAQNPVEATDPLPDLKKKRTVCRAQLTKIFKKAEAEIGQYDAEVDKTKAYATLRATYKLVQDRYARLIATDEQIFNATQDPDLSSDIEETDDYEIQISERKELIGQFLESRDPSTLKKAANASFIAGKQISAQSSAQRRAVQLPKLELQTFAGDTLKWVSFNDTFNAAIHNDGTLDNIQKFTYLRSLLTGEAARTIEGLDLTDANYASALTLLRERYGQKQVIISAHMKSLWELPTPTEDATSLRHFYDSLESHVRGLHALGEDENSYGKLLVPMILEKLPTEIQRLLARARGDVAWNLPDLRKAILTEIKISQVGNNSILTNQPTITATFHTTTRGQKSARPKRLCAYCKGSHSPSECTVVTDAKRRLEIVRRDKLCYNCLAKHLVGNCASKHACRHCQRKHHSSLHIHGYNGSNPRNNSSATNGSNPSGDTRHNSGLPADSATGYNTPVYTANNGNPTSIPTNGSNTNGNNTRVHFTSTLNFAPKEPVLLKTAKIPVSVNNGTIVSATVLFDEGANRTFVTGSFADKIHATRSESIDLASFGNKHTRIRSMKKGTFDLHTISGNKAEIDALLIPEISTLMSNHVDYELLTLPYLKGLRLAHPVSNDTCYNIDILIGADYYWNFVGDEVIRGKGPTAVSSSFGYLLSGPKHNGKSTAAANVLHVMTDTYKTDIAITSYWDLESIGIKDDICSDNTPTKETEFKSYRDTHLRREDNHFVAKLPWKSDHAPLPTNYNVSNSRTRSMIRRPPPNVVDIYDRIITDQEKQGFIEVVKNDNSACGHYLPHRSVKKDSETTPIRIVYDCSCKKNADSPSLNDCLMTGPPLLNDLTSIVLRFRANSIALTSDIEKSFLQIRLEPNERKFTKFLWRSNPRDIESEFVTYRFKSVLFGAVCSSFILNAVVKTQMEANSDIPTYSDLKQNIYVDDVITG</sequence>
<organism evidence="2 3">
    <name type="scientific">Saccoglossus kowalevskii</name>
    <name type="common">Acorn worm</name>
    <dbReference type="NCBI Taxonomy" id="10224"/>
    <lineage>
        <taxon>Eukaryota</taxon>
        <taxon>Metazoa</taxon>
        <taxon>Hemichordata</taxon>
        <taxon>Enteropneusta</taxon>
        <taxon>Harrimaniidae</taxon>
        <taxon>Saccoglossus</taxon>
    </lineage>
</organism>
<dbReference type="PANTHER" id="PTHR47331:SF5">
    <property type="entry name" value="RIBONUCLEASE H"/>
    <property type="match status" value="1"/>
</dbReference>
<dbReference type="Pfam" id="PF03564">
    <property type="entry name" value="DUF1759"/>
    <property type="match status" value="1"/>
</dbReference>
<dbReference type="Proteomes" id="UP000694865">
    <property type="component" value="Unplaced"/>
</dbReference>
<dbReference type="GeneID" id="102801347"/>
<feature type="non-terminal residue" evidence="3">
    <location>
        <position position="933"/>
    </location>
</feature>
<reference evidence="3" key="1">
    <citation type="submission" date="2025-08" db="UniProtKB">
        <authorList>
            <consortium name="RefSeq"/>
        </authorList>
    </citation>
    <scope>IDENTIFICATION</scope>
    <source>
        <tissue evidence="3">Testes</tissue>
    </source>
</reference>
<dbReference type="Gene3D" id="3.30.70.270">
    <property type="match status" value="1"/>
</dbReference>
<feature type="region of interest" description="Disordered" evidence="1">
    <location>
        <begin position="413"/>
        <end position="476"/>
    </location>
</feature>
<protein>
    <submittedName>
        <fullName evidence="3">Uncharacterized protein LOC102801347</fullName>
    </submittedName>
</protein>
<feature type="compositionally biased region" description="Polar residues" evidence="1">
    <location>
        <begin position="416"/>
        <end position="434"/>
    </location>
</feature>
<proteinExistence type="predicted"/>
<keyword evidence="2" id="KW-1185">Reference proteome</keyword>
<dbReference type="SUPFAM" id="SSF56672">
    <property type="entry name" value="DNA/RNA polymerases"/>
    <property type="match status" value="1"/>
</dbReference>
<feature type="compositionally biased region" description="Polar residues" evidence="1">
    <location>
        <begin position="448"/>
        <end position="460"/>
    </location>
</feature>
<dbReference type="Gene3D" id="3.10.10.10">
    <property type="entry name" value="HIV Type 1 Reverse Transcriptase, subunit A, domain 1"/>
    <property type="match status" value="1"/>
</dbReference>
<evidence type="ECO:0000313" key="3">
    <source>
        <dbReference type="RefSeq" id="XP_006813472.1"/>
    </source>
</evidence>
<gene>
    <name evidence="3" type="primary">LOC102801347</name>
</gene>